<evidence type="ECO:0000256" key="1">
    <source>
        <dbReference type="SAM" id="Phobius"/>
    </source>
</evidence>
<gene>
    <name evidence="2" type="ORF">EDD80_105254</name>
</gene>
<proteinExistence type="predicted"/>
<dbReference type="RefSeq" id="WP_132129246.1">
    <property type="nucleotide sequence ID" value="NZ_CP042432.1"/>
</dbReference>
<dbReference type="OrthoDB" id="9998840at2"/>
<keyword evidence="1" id="KW-1133">Transmembrane helix</keyword>
<accession>A0A4R3KR85</accession>
<evidence type="ECO:0000313" key="2">
    <source>
        <dbReference type="EMBL" id="TCS87438.1"/>
    </source>
</evidence>
<comment type="caution">
    <text evidence="2">The sequence shown here is derived from an EMBL/GenBank/DDBJ whole genome shotgun (WGS) entry which is preliminary data.</text>
</comment>
<reference evidence="2 3" key="1">
    <citation type="submission" date="2019-03" db="EMBL/GenBank/DDBJ databases">
        <title>Genomic Encyclopedia of Type Strains, Phase IV (KMG-IV): sequencing the most valuable type-strain genomes for metagenomic binning, comparative biology and taxonomic classification.</title>
        <authorList>
            <person name="Goeker M."/>
        </authorList>
    </citation>
    <scope>NUCLEOTIDE SEQUENCE [LARGE SCALE GENOMIC DNA]</scope>
    <source>
        <strain evidence="2 3">DSM 21100</strain>
    </source>
</reference>
<dbReference type="Proteomes" id="UP000295807">
    <property type="component" value="Unassembled WGS sequence"/>
</dbReference>
<sequence>MEVVLIVLTAIVVFLLGNFLVYKLTVVSALRKFIKPYIQEKGWHFVKYRFAGFLSCGDFEEKGFVIMPVPGMG</sequence>
<dbReference type="EMBL" id="SMAD01000005">
    <property type="protein sequence ID" value="TCS87438.1"/>
    <property type="molecule type" value="Genomic_DNA"/>
</dbReference>
<feature type="transmembrane region" description="Helical" evidence="1">
    <location>
        <begin position="6"/>
        <end position="25"/>
    </location>
</feature>
<dbReference type="AlphaFoldDB" id="A0A4R3KR85"/>
<protein>
    <submittedName>
        <fullName evidence="2">Uncharacterized protein</fullName>
    </submittedName>
</protein>
<name>A0A4R3KR85_9SPHI</name>
<keyword evidence="3" id="KW-1185">Reference proteome</keyword>
<evidence type="ECO:0000313" key="3">
    <source>
        <dbReference type="Proteomes" id="UP000295807"/>
    </source>
</evidence>
<organism evidence="2 3">
    <name type="scientific">Anseongella ginsenosidimutans</name>
    <dbReference type="NCBI Taxonomy" id="496056"/>
    <lineage>
        <taxon>Bacteria</taxon>
        <taxon>Pseudomonadati</taxon>
        <taxon>Bacteroidota</taxon>
        <taxon>Sphingobacteriia</taxon>
        <taxon>Sphingobacteriales</taxon>
        <taxon>Sphingobacteriaceae</taxon>
        <taxon>Anseongella</taxon>
    </lineage>
</organism>
<keyword evidence="1" id="KW-0812">Transmembrane</keyword>
<keyword evidence="1" id="KW-0472">Membrane</keyword>